<dbReference type="EMBL" id="JADIMU010000027">
    <property type="protein sequence ID" value="MBO8442976.1"/>
    <property type="molecule type" value="Genomic_DNA"/>
</dbReference>
<evidence type="ECO:0000256" key="9">
    <source>
        <dbReference type="ARBA" id="ARBA00022741"/>
    </source>
</evidence>
<dbReference type="EC" id="2.5.1.6" evidence="5 13"/>
<dbReference type="Pfam" id="PF02772">
    <property type="entry name" value="S-AdoMet_synt_M"/>
    <property type="match status" value="1"/>
</dbReference>
<feature type="domain" description="S-adenosylmethionine synthetase N-terminal" evidence="16">
    <location>
        <begin position="4"/>
        <end position="98"/>
    </location>
</feature>
<dbReference type="GO" id="GO:0006556">
    <property type="term" value="P:S-adenosylmethionine biosynthetic process"/>
    <property type="evidence" value="ECO:0007669"/>
    <property type="project" value="UniProtKB-UniRule"/>
</dbReference>
<evidence type="ECO:0000259" key="18">
    <source>
        <dbReference type="Pfam" id="PF02773"/>
    </source>
</evidence>
<dbReference type="InterPro" id="IPR022636">
    <property type="entry name" value="S-AdoMet_synthetase_sfam"/>
</dbReference>
<evidence type="ECO:0000256" key="7">
    <source>
        <dbReference type="ARBA" id="ARBA00022679"/>
    </source>
</evidence>
<dbReference type="PIRSF" id="PIRSF000497">
    <property type="entry name" value="MAT"/>
    <property type="match status" value="1"/>
</dbReference>
<sequence length="382" mass="42091">MRRQFTSECVTSAHPDKLCDQISDALLDAFLEGDSLTRAAIETTACPDFIHVMGEVSTTAQVDVEEVARSVVRRVGYTKDEYLFTDRIRVVTSLHRQSDDIAMGVDRGEVLGAGDQGMMFGYATGECDNGMPLTMNLARALTTRLTEKRRAGSLPFLRPDGKGQVTIEYENGKAKRIAAVVLSAQHDEDITLEDLRTALKKEVILPCLPEDLVDEDTKYYINPTGRFVLGGPAADTGLTGRKLIVDTYGGWAPHGGGAFSGKDATKVDRSAAYAARNIALTLVRARIAKRCLVQLAYAIGVSEPVGIFVDTYSSGLVDEEKLARFIREHWDLSPKGIIDEFELRKPGYAELSEVGHFGGDQRWEKVDSGRVEALKRLLWDER</sequence>
<evidence type="ECO:0000256" key="2">
    <source>
        <dbReference type="ARBA" id="ARBA00001958"/>
    </source>
</evidence>
<evidence type="ECO:0000256" key="8">
    <source>
        <dbReference type="ARBA" id="ARBA00022723"/>
    </source>
</evidence>
<dbReference type="GO" id="GO:0005524">
    <property type="term" value="F:ATP binding"/>
    <property type="evidence" value="ECO:0007669"/>
    <property type="project" value="UniProtKB-KW"/>
</dbReference>
<evidence type="ECO:0000259" key="16">
    <source>
        <dbReference type="Pfam" id="PF00438"/>
    </source>
</evidence>
<dbReference type="GO" id="GO:0004478">
    <property type="term" value="F:methionine adenosyltransferase activity"/>
    <property type="evidence" value="ECO:0007669"/>
    <property type="project" value="UniProtKB-UniRule"/>
</dbReference>
<organism evidence="19 20">
    <name type="scientific">Candidatus Aphodenecus pullistercoris</name>
    <dbReference type="NCBI Taxonomy" id="2840669"/>
    <lineage>
        <taxon>Bacteria</taxon>
        <taxon>Pseudomonadati</taxon>
        <taxon>Spirochaetota</taxon>
        <taxon>Spirochaetia</taxon>
        <taxon>Spirochaetales</taxon>
        <taxon>Candidatus Aphodenecus</taxon>
    </lineage>
</organism>
<keyword evidence="10" id="KW-0067">ATP-binding</keyword>
<reference evidence="19" key="1">
    <citation type="submission" date="2020-10" db="EMBL/GenBank/DDBJ databases">
        <authorList>
            <person name="Gilroy R."/>
        </authorList>
    </citation>
    <scope>NUCLEOTIDE SEQUENCE</scope>
    <source>
        <strain evidence="19">11167</strain>
    </source>
</reference>
<dbReference type="PROSITE" id="PS00376">
    <property type="entry name" value="ADOMET_SYNTHASE_1"/>
    <property type="match status" value="1"/>
</dbReference>
<comment type="subunit">
    <text evidence="14">Homotetramer.</text>
</comment>
<dbReference type="Pfam" id="PF00438">
    <property type="entry name" value="S-AdoMet_synt_N"/>
    <property type="match status" value="1"/>
</dbReference>
<dbReference type="NCBIfam" id="TIGR01034">
    <property type="entry name" value="metK"/>
    <property type="match status" value="1"/>
</dbReference>
<evidence type="ECO:0000256" key="11">
    <source>
        <dbReference type="ARBA" id="ARBA00022842"/>
    </source>
</evidence>
<evidence type="ECO:0000256" key="13">
    <source>
        <dbReference type="NCBIfam" id="TIGR01034"/>
    </source>
</evidence>
<evidence type="ECO:0000256" key="3">
    <source>
        <dbReference type="ARBA" id="ARBA00005224"/>
    </source>
</evidence>
<keyword evidence="11 14" id="KW-0460">Magnesium</keyword>
<dbReference type="AlphaFoldDB" id="A0A9D9EAI6"/>
<dbReference type="InterPro" id="IPR022631">
    <property type="entry name" value="ADOMET_SYNTHASE_CS"/>
</dbReference>
<dbReference type="Proteomes" id="UP000823633">
    <property type="component" value="Unassembled WGS sequence"/>
</dbReference>
<dbReference type="GO" id="GO:0046872">
    <property type="term" value="F:metal ion binding"/>
    <property type="evidence" value="ECO:0007669"/>
    <property type="project" value="UniProtKB-KW"/>
</dbReference>
<dbReference type="PANTHER" id="PTHR11964">
    <property type="entry name" value="S-ADENOSYLMETHIONINE SYNTHETASE"/>
    <property type="match status" value="1"/>
</dbReference>
<comment type="caution">
    <text evidence="19">The sequence shown here is derived from an EMBL/GenBank/DDBJ whole genome shotgun (WGS) entry which is preliminary data.</text>
</comment>
<keyword evidence="9" id="KW-0547">Nucleotide-binding</keyword>
<dbReference type="GO" id="GO:0006730">
    <property type="term" value="P:one-carbon metabolic process"/>
    <property type="evidence" value="ECO:0007669"/>
    <property type="project" value="UniProtKB-KW"/>
</dbReference>
<dbReference type="Gene3D" id="3.30.300.10">
    <property type="match status" value="3"/>
</dbReference>
<dbReference type="InterPro" id="IPR022628">
    <property type="entry name" value="S-AdoMet_synt_N"/>
</dbReference>
<protein>
    <recommendedName>
        <fullName evidence="5 13">Methionine adenosyltransferase</fullName>
        <ecNumber evidence="5 13">2.5.1.6</ecNumber>
    </recommendedName>
</protein>
<keyword evidence="8 14" id="KW-0479">Metal-binding</keyword>
<evidence type="ECO:0000256" key="12">
    <source>
        <dbReference type="ARBA" id="ARBA00022958"/>
    </source>
</evidence>
<reference evidence="19" key="2">
    <citation type="journal article" date="2021" name="PeerJ">
        <title>Extensive microbial diversity within the chicken gut microbiome revealed by metagenomics and culture.</title>
        <authorList>
            <person name="Gilroy R."/>
            <person name="Ravi A."/>
            <person name="Getino M."/>
            <person name="Pursley I."/>
            <person name="Horton D.L."/>
            <person name="Alikhan N.F."/>
            <person name="Baker D."/>
            <person name="Gharbi K."/>
            <person name="Hall N."/>
            <person name="Watson M."/>
            <person name="Adriaenssens E.M."/>
            <person name="Foster-Nyarko E."/>
            <person name="Jarju S."/>
            <person name="Secka A."/>
            <person name="Antonio M."/>
            <person name="Oren A."/>
            <person name="Chaudhuri R.R."/>
            <person name="La Ragione R."/>
            <person name="Hildebrand F."/>
            <person name="Pallen M.J."/>
        </authorList>
    </citation>
    <scope>NUCLEOTIDE SEQUENCE</scope>
    <source>
        <strain evidence="19">11167</strain>
    </source>
</reference>
<keyword evidence="12 14" id="KW-0630">Potassium</keyword>
<dbReference type="GO" id="GO:0005737">
    <property type="term" value="C:cytoplasm"/>
    <property type="evidence" value="ECO:0007669"/>
    <property type="project" value="UniProtKB-SubCell"/>
</dbReference>
<feature type="domain" description="S-adenosylmethionine synthetase C-terminal" evidence="18">
    <location>
        <begin position="229"/>
        <end position="365"/>
    </location>
</feature>
<comment type="subcellular location">
    <subcellularLocation>
        <location evidence="14">Cytoplasm</location>
    </subcellularLocation>
</comment>
<dbReference type="InterPro" id="IPR022629">
    <property type="entry name" value="S-AdoMet_synt_central"/>
</dbReference>
<evidence type="ECO:0000313" key="19">
    <source>
        <dbReference type="EMBL" id="MBO8442976.1"/>
    </source>
</evidence>
<evidence type="ECO:0000256" key="6">
    <source>
        <dbReference type="ARBA" id="ARBA00022563"/>
    </source>
</evidence>
<evidence type="ECO:0000256" key="1">
    <source>
        <dbReference type="ARBA" id="ARBA00001946"/>
    </source>
</evidence>
<dbReference type="Pfam" id="PF02773">
    <property type="entry name" value="S-AdoMet_synt_C"/>
    <property type="match status" value="1"/>
</dbReference>
<evidence type="ECO:0000259" key="17">
    <source>
        <dbReference type="Pfam" id="PF02772"/>
    </source>
</evidence>
<dbReference type="PROSITE" id="PS00377">
    <property type="entry name" value="ADOMET_SYNTHASE_2"/>
    <property type="match status" value="1"/>
</dbReference>
<dbReference type="FunFam" id="3.30.300.10:FF:000003">
    <property type="entry name" value="S-adenosylmethionine synthase"/>
    <property type="match status" value="1"/>
</dbReference>
<evidence type="ECO:0000256" key="14">
    <source>
        <dbReference type="RuleBase" id="RU000542"/>
    </source>
</evidence>
<gene>
    <name evidence="19" type="ORF">IAC42_04380</name>
</gene>
<dbReference type="CDD" id="cd18079">
    <property type="entry name" value="S-AdoMet_synt"/>
    <property type="match status" value="1"/>
</dbReference>
<proteinExistence type="inferred from homology"/>
<comment type="pathway">
    <text evidence="3">Amino-acid biosynthesis; S-adenosyl-L-methionine biosynthesis; S-adenosyl-L-methionine from L-methionine: step 1/1.</text>
</comment>
<dbReference type="InterPro" id="IPR002133">
    <property type="entry name" value="S-AdoMet_synthetase"/>
</dbReference>
<comment type="cofactor">
    <cofactor evidence="1">
        <name>Mg(2+)</name>
        <dbReference type="ChEBI" id="CHEBI:18420"/>
    </cofactor>
</comment>
<feature type="domain" description="S-adenosylmethionine synthetase central" evidence="17">
    <location>
        <begin position="111"/>
        <end position="227"/>
    </location>
</feature>
<evidence type="ECO:0000256" key="5">
    <source>
        <dbReference type="ARBA" id="ARBA00012828"/>
    </source>
</evidence>
<comment type="cofactor">
    <cofactor evidence="2">
        <name>K(+)</name>
        <dbReference type="ChEBI" id="CHEBI:29103"/>
    </cofactor>
</comment>
<dbReference type="InterPro" id="IPR022630">
    <property type="entry name" value="S-AdoMet_synt_C"/>
</dbReference>
<evidence type="ECO:0000313" key="20">
    <source>
        <dbReference type="Proteomes" id="UP000823633"/>
    </source>
</evidence>
<evidence type="ECO:0000256" key="10">
    <source>
        <dbReference type="ARBA" id="ARBA00022840"/>
    </source>
</evidence>
<evidence type="ECO:0000256" key="15">
    <source>
        <dbReference type="RuleBase" id="RU004462"/>
    </source>
</evidence>
<name>A0A9D9EAI6_9SPIR</name>
<keyword evidence="7 19" id="KW-0808">Transferase</keyword>
<evidence type="ECO:0000256" key="4">
    <source>
        <dbReference type="ARBA" id="ARBA00009685"/>
    </source>
</evidence>
<accession>A0A9D9EAI6</accession>
<comment type="similarity">
    <text evidence="4 15">Belongs to the AdoMet synthase family.</text>
</comment>
<keyword evidence="6" id="KW-0554">One-carbon metabolism</keyword>
<dbReference type="SUPFAM" id="SSF55973">
    <property type="entry name" value="S-adenosylmethionine synthetase"/>
    <property type="match status" value="3"/>
</dbReference>